<dbReference type="RefSeq" id="WP_377487877.1">
    <property type="nucleotide sequence ID" value="NZ_JBHUOX010000016.1"/>
</dbReference>
<dbReference type="SUPFAM" id="SSF48452">
    <property type="entry name" value="TPR-like"/>
    <property type="match status" value="1"/>
</dbReference>
<evidence type="ECO:0000259" key="7">
    <source>
        <dbReference type="Pfam" id="PF14322"/>
    </source>
</evidence>
<evidence type="ECO:0000256" key="5">
    <source>
        <dbReference type="ARBA" id="ARBA00023237"/>
    </source>
</evidence>
<keyword evidence="9" id="KW-1185">Reference proteome</keyword>
<keyword evidence="4" id="KW-0472">Membrane</keyword>
<keyword evidence="5" id="KW-0998">Cell outer membrane</keyword>
<dbReference type="EMBL" id="JBHUOX010000016">
    <property type="protein sequence ID" value="MFD3002439.1"/>
    <property type="molecule type" value="Genomic_DNA"/>
</dbReference>
<dbReference type="Proteomes" id="UP001597641">
    <property type="component" value="Unassembled WGS sequence"/>
</dbReference>
<sequence length="505" mass="56038">MRKGIILICLFGTVLAGCKDDFLEIVPETSLSSATFFTKPADFQQAINAAYVPLRTITNNSGTAGGSWVLGEMHSDNTYYARNPNFGATEQEEDVADFAIPTANGVTSNEHVREQYRRDYQIIARTNQILASIDQVKFSDEAMKKNIIGQAKFLRAYAYFELVRYFGSVPLHLTPVANRQEAALPLAPEEEIYAQIIEDISEAISLLPPKSTQEAGRATSGAARMLLANVYMVQEKWAEAEALLKEIVNSGEYALVPEYADAFSSSTGNKNNIESVFEVQFMEGSAGLNGDFLYHFLPRPLSAAELVAITGTSNPQPLSGEGNNIPTPDIIAAYEVGDERKEASIGYITASGSPWKDGVYPYIKKYAKTHALHGNHGMNWPIYRYSEVLLFLAEALAQQGKMEEAAQYLNMVRNRADLDDYSGGDLLEAIYHERRVELAFENKRWFDLVRTGRAVDVITAYGERIKANPQAYYYPEGFGPRNHAFSNISLHYALPADEGALSPYF</sequence>
<dbReference type="Pfam" id="PF14322">
    <property type="entry name" value="SusD-like_3"/>
    <property type="match status" value="1"/>
</dbReference>
<dbReference type="Gene3D" id="1.25.40.390">
    <property type="match status" value="1"/>
</dbReference>
<evidence type="ECO:0000256" key="2">
    <source>
        <dbReference type="ARBA" id="ARBA00006275"/>
    </source>
</evidence>
<evidence type="ECO:0000256" key="3">
    <source>
        <dbReference type="ARBA" id="ARBA00022729"/>
    </source>
</evidence>
<evidence type="ECO:0000256" key="4">
    <source>
        <dbReference type="ARBA" id="ARBA00023136"/>
    </source>
</evidence>
<comment type="subcellular location">
    <subcellularLocation>
        <location evidence="1">Cell outer membrane</location>
    </subcellularLocation>
</comment>
<reference evidence="9" key="1">
    <citation type="journal article" date="2019" name="Int. J. Syst. Evol. Microbiol.">
        <title>The Global Catalogue of Microorganisms (GCM) 10K type strain sequencing project: providing services to taxonomists for standard genome sequencing and annotation.</title>
        <authorList>
            <consortium name="The Broad Institute Genomics Platform"/>
            <consortium name="The Broad Institute Genome Sequencing Center for Infectious Disease"/>
            <person name="Wu L."/>
            <person name="Ma J."/>
        </authorList>
    </citation>
    <scope>NUCLEOTIDE SEQUENCE [LARGE SCALE GENOMIC DNA]</scope>
    <source>
        <strain evidence="9">KCTC 23984</strain>
    </source>
</reference>
<comment type="caution">
    <text evidence="8">The sequence shown here is derived from an EMBL/GenBank/DDBJ whole genome shotgun (WGS) entry which is preliminary data.</text>
</comment>
<accession>A0ABW6BZJ9</accession>
<evidence type="ECO:0000313" key="8">
    <source>
        <dbReference type="EMBL" id="MFD3002439.1"/>
    </source>
</evidence>
<proteinExistence type="inferred from homology"/>
<dbReference type="CDD" id="cd08977">
    <property type="entry name" value="SusD"/>
    <property type="match status" value="1"/>
</dbReference>
<feature type="domain" description="RagB/SusD" evidence="6">
    <location>
        <begin position="360"/>
        <end position="455"/>
    </location>
</feature>
<dbReference type="InterPro" id="IPR012944">
    <property type="entry name" value="SusD_RagB_dom"/>
</dbReference>
<dbReference type="InterPro" id="IPR011990">
    <property type="entry name" value="TPR-like_helical_dom_sf"/>
</dbReference>
<comment type="similarity">
    <text evidence="2">Belongs to the SusD family.</text>
</comment>
<evidence type="ECO:0000313" key="9">
    <source>
        <dbReference type="Proteomes" id="UP001597641"/>
    </source>
</evidence>
<protein>
    <submittedName>
        <fullName evidence="8">RagB/SusD family nutrient uptake outer membrane protein</fullName>
    </submittedName>
</protein>
<keyword evidence="3" id="KW-0732">Signal</keyword>
<dbReference type="Pfam" id="PF07980">
    <property type="entry name" value="SusD_RagB"/>
    <property type="match status" value="1"/>
</dbReference>
<gene>
    <name evidence="8" type="ORF">ACFS7Z_18855</name>
</gene>
<organism evidence="8 9">
    <name type="scientific">Pontibacter toksunensis</name>
    <dbReference type="NCBI Taxonomy" id="1332631"/>
    <lineage>
        <taxon>Bacteria</taxon>
        <taxon>Pseudomonadati</taxon>
        <taxon>Bacteroidota</taxon>
        <taxon>Cytophagia</taxon>
        <taxon>Cytophagales</taxon>
        <taxon>Hymenobacteraceae</taxon>
        <taxon>Pontibacter</taxon>
    </lineage>
</organism>
<name>A0ABW6BZJ9_9BACT</name>
<evidence type="ECO:0000259" key="6">
    <source>
        <dbReference type="Pfam" id="PF07980"/>
    </source>
</evidence>
<dbReference type="InterPro" id="IPR033985">
    <property type="entry name" value="SusD-like_N"/>
</dbReference>
<feature type="domain" description="SusD-like N-terminal" evidence="7">
    <location>
        <begin position="21"/>
        <end position="232"/>
    </location>
</feature>
<dbReference type="PROSITE" id="PS51257">
    <property type="entry name" value="PROKAR_LIPOPROTEIN"/>
    <property type="match status" value="1"/>
</dbReference>
<evidence type="ECO:0000256" key="1">
    <source>
        <dbReference type="ARBA" id="ARBA00004442"/>
    </source>
</evidence>